<feature type="region of interest" description="Disordered" evidence="12">
    <location>
        <begin position="65"/>
        <end position="91"/>
    </location>
</feature>
<dbReference type="RefSeq" id="WP_109329160.1">
    <property type="nucleotide sequence ID" value="NZ_CP029353.1"/>
</dbReference>
<evidence type="ECO:0000256" key="2">
    <source>
        <dbReference type="ARBA" id="ARBA00022475"/>
    </source>
</evidence>
<keyword evidence="5 11" id="KW-0547">Nucleotide-binding</keyword>
<evidence type="ECO:0000256" key="7">
    <source>
        <dbReference type="ARBA" id="ARBA00022958"/>
    </source>
</evidence>
<keyword evidence="3 11" id="KW-0633">Potassium transport</keyword>
<comment type="function">
    <text evidence="11">Part of the high-affinity ATP-driven potassium transport (or Kdp) system, which catalyzes the hydrolysis of ATP coupled with the electrogenic transport of potassium into the cytoplasm. This subunit acts as a catalytic chaperone that increases the ATP-binding affinity of the ATP-hydrolyzing subunit KdpB by the formation of a transient KdpB/KdpC/ATP ternary complex.</text>
</comment>
<dbReference type="GO" id="GO:0008556">
    <property type="term" value="F:P-type potassium transmembrane transporter activity"/>
    <property type="evidence" value="ECO:0007669"/>
    <property type="project" value="InterPro"/>
</dbReference>
<dbReference type="Proteomes" id="UP000245629">
    <property type="component" value="Chromosome 2"/>
</dbReference>
<keyword evidence="14" id="KW-1185">Reference proteome</keyword>
<evidence type="ECO:0000256" key="9">
    <source>
        <dbReference type="ARBA" id="ARBA00023065"/>
    </source>
</evidence>
<dbReference type="NCBIfam" id="TIGR00681">
    <property type="entry name" value="kdpC"/>
    <property type="match status" value="1"/>
</dbReference>
<dbReference type="AlphaFoldDB" id="A0A2S2CTB4"/>
<dbReference type="KEGG" id="azz:DEW08_17225"/>
<protein>
    <recommendedName>
        <fullName evidence="11">Potassium-transporting ATPase KdpC subunit</fullName>
    </recommendedName>
    <alternativeName>
        <fullName evidence="11">ATP phosphohydrolase [potassium-transporting] C chain</fullName>
    </alternativeName>
    <alternativeName>
        <fullName evidence="11">Potassium-binding and translocating subunit C</fullName>
    </alternativeName>
    <alternativeName>
        <fullName evidence="11">Potassium-translocating ATPase C chain</fullName>
    </alternativeName>
</protein>
<keyword evidence="8 11" id="KW-1133">Transmembrane helix</keyword>
<gene>
    <name evidence="11" type="primary">kdpC</name>
    <name evidence="13" type="ORF">DEW08_17225</name>
</gene>
<evidence type="ECO:0000256" key="10">
    <source>
        <dbReference type="ARBA" id="ARBA00023136"/>
    </source>
</evidence>
<evidence type="ECO:0000256" key="11">
    <source>
        <dbReference type="HAMAP-Rule" id="MF_00276"/>
    </source>
</evidence>
<keyword evidence="9 11" id="KW-0406">Ion transport</keyword>
<dbReference type="PIRSF" id="PIRSF001296">
    <property type="entry name" value="K_ATPase_KdpC"/>
    <property type="match status" value="1"/>
</dbReference>
<dbReference type="EMBL" id="CP029353">
    <property type="protein sequence ID" value="AWK87716.1"/>
    <property type="molecule type" value="Genomic_DNA"/>
</dbReference>
<name>A0A2S2CTB4_9PROT</name>
<evidence type="ECO:0000256" key="3">
    <source>
        <dbReference type="ARBA" id="ARBA00022538"/>
    </source>
</evidence>
<organism evidence="13 14">
    <name type="scientific">Azospirillum thermophilum</name>
    <dbReference type="NCBI Taxonomy" id="2202148"/>
    <lineage>
        <taxon>Bacteria</taxon>
        <taxon>Pseudomonadati</taxon>
        <taxon>Pseudomonadota</taxon>
        <taxon>Alphaproteobacteria</taxon>
        <taxon>Rhodospirillales</taxon>
        <taxon>Azospirillaceae</taxon>
        <taxon>Azospirillum</taxon>
    </lineage>
</organism>
<keyword evidence="7 11" id="KW-0630">Potassium</keyword>
<keyword evidence="2 11" id="KW-1003">Cell membrane</keyword>
<evidence type="ECO:0000313" key="13">
    <source>
        <dbReference type="EMBL" id="AWK87716.1"/>
    </source>
</evidence>
<sequence>MLKQLRPALTLIVAMTVLTGWPIRLAVTGLAQLAFPRQANGSLIERGGTVVGSALIGQSFAGPGRFHPRPSATAGQPYDAASSGGSNLGPTSAALAERVRGDVAALQAANPGRPVPANLVTASGSGLDPHITPAAAAYQVPRVSRERGIAEAELHALVRAHTTPRLLGVVGEPVVNVLTLNLALDEAAARR</sequence>
<keyword evidence="1 11" id="KW-0813">Transport</keyword>
<proteinExistence type="inferred from homology"/>
<comment type="similarity">
    <text evidence="11">Belongs to the KdpC family.</text>
</comment>
<keyword evidence="10 11" id="KW-0472">Membrane</keyword>
<dbReference type="NCBIfam" id="NF001454">
    <property type="entry name" value="PRK00315.1"/>
    <property type="match status" value="1"/>
</dbReference>
<evidence type="ECO:0000256" key="5">
    <source>
        <dbReference type="ARBA" id="ARBA00022741"/>
    </source>
</evidence>
<reference evidence="14" key="1">
    <citation type="submission" date="2018-05" db="EMBL/GenBank/DDBJ databases">
        <title>Azospirillum thermophila sp. nov., a novel isolated from hot spring.</title>
        <authorList>
            <person name="Zhao Z."/>
        </authorList>
    </citation>
    <scope>NUCLEOTIDE SEQUENCE [LARGE SCALE GENOMIC DNA]</scope>
    <source>
        <strain evidence="14">CFH 70021</strain>
    </source>
</reference>
<evidence type="ECO:0000256" key="6">
    <source>
        <dbReference type="ARBA" id="ARBA00022840"/>
    </source>
</evidence>
<comment type="subcellular location">
    <subcellularLocation>
        <location evidence="11">Cell membrane</location>
        <topology evidence="11">Single-pass membrane protein</topology>
    </subcellularLocation>
</comment>
<keyword evidence="6 11" id="KW-0067">ATP-binding</keyword>
<comment type="subunit">
    <text evidence="11">The system is composed of three essential subunits: KdpA, KdpB and KdpC.</text>
</comment>
<evidence type="ECO:0000256" key="12">
    <source>
        <dbReference type="SAM" id="MobiDB-lite"/>
    </source>
</evidence>
<dbReference type="GO" id="GO:0005886">
    <property type="term" value="C:plasma membrane"/>
    <property type="evidence" value="ECO:0007669"/>
    <property type="project" value="UniProtKB-SubCell"/>
</dbReference>
<evidence type="ECO:0000256" key="1">
    <source>
        <dbReference type="ARBA" id="ARBA00022448"/>
    </source>
</evidence>
<dbReference type="HAMAP" id="MF_00276">
    <property type="entry name" value="KdpC"/>
    <property type="match status" value="1"/>
</dbReference>
<accession>A0A2S2CTB4</accession>
<dbReference type="PANTHER" id="PTHR30042:SF2">
    <property type="entry name" value="POTASSIUM-TRANSPORTING ATPASE KDPC SUBUNIT"/>
    <property type="match status" value="1"/>
</dbReference>
<dbReference type="Pfam" id="PF02669">
    <property type="entry name" value="KdpC"/>
    <property type="match status" value="1"/>
</dbReference>
<evidence type="ECO:0000256" key="4">
    <source>
        <dbReference type="ARBA" id="ARBA00022692"/>
    </source>
</evidence>
<dbReference type="PANTHER" id="PTHR30042">
    <property type="entry name" value="POTASSIUM-TRANSPORTING ATPASE C CHAIN"/>
    <property type="match status" value="1"/>
</dbReference>
<dbReference type="GO" id="GO:0005524">
    <property type="term" value="F:ATP binding"/>
    <property type="evidence" value="ECO:0007669"/>
    <property type="project" value="UniProtKB-UniRule"/>
</dbReference>
<dbReference type="OrthoDB" id="9788285at2"/>
<evidence type="ECO:0000313" key="14">
    <source>
        <dbReference type="Proteomes" id="UP000245629"/>
    </source>
</evidence>
<evidence type="ECO:0000256" key="8">
    <source>
        <dbReference type="ARBA" id="ARBA00022989"/>
    </source>
</evidence>
<keyword evidence="4 11" id="KW-0812">Transmembrane</keyword>
<dbReference type="InterPro" id="IPR003820">
    <property type="entry name" value="KdpC"/>
</dbReference>